<dbReference type="InterPro" id="IPR027413">
    <property type="entry name" value="GROEL-like_equatorial_sf"/>
</dbReference>
<dbReference type="InterPro" id="IPR002423">
    <property type="entry name" value="Cpn60/GroEL/TCP-1"/>
</dbReference>
<evidence type="ECO:0000313" key="14">
    <source>
        <dbReference type="Proteomes" id="UP000182800"/>
    </source>
</evidence>
<comment type="function">
    <text evidence="7 9">Together with its co-chaperonin GroES, plays an essential role in assisting protein folding. The GroEL-GroES system forms a nano-cage that allows encapsulation of the non-native substrate proteins and provides a physical environment optimized to promote and accelerate protein folding.</text>
</comment>
<dbReference type="HAMAP" id="MF_00600">
    <property type="entry name" value="CH60"/>
    <property type="match status" value="1"/>
</dbReference>
<keyword evidence="14" id="KW-1185">Reference proteome</keyword>
<reference evidence="11 13" key="1">
    <citation type="submission" date="2015-09" db="EMBL/GenBank/DDBJ databases">
        <title>Identification and resolution of microdiversity through metagenomic sequencing of parallel consortia.</title>
        <authorList>
            <person name="Nelson W.C."/>
            <person name="Romine M.F."/>
            <person name="Lindemann S.R."/>
        </authorList>
    </citation>
    <scope>NUCLEOTIDE SEQUENCE [LARGE SCALE GENOMIC DNA]</scope>
    <source>
        <strain evidence="11">HL-109</strain>
    </source>
</reference>
<dbReference type="Proteomes" id="UP000182800">
    <property type="component" value="Unassembled WGS sequence"/>
</dbReference>
<dbReference type="NCBIfam" id="NF009487">
    <property type="entry name" value="PRK12849.1"/>
    <property type="match status" value="1"/>
</dbReference>
<dbReference type="NCBIfam" id="NF009489">
    <property type="entry name" value="PRK12851.1"/>
    <property type="match status" value="1"/>
</dbReference>
<feature type="binding site" evidence="7">
    <location>
        <position position="51"/>
    </location>
    <ligand>
        <name>ATP</name>
        <dbReference type="ChEBI" id="CHEBI:30616"/>
    </ligand>
</feature>
<proteinExistence type="inferred from homology"/>
<evidence type="ECO:0000256" key="10">
    <source>
        <dbReference type="SAM" id="Coils"/>
    </source>
</evidence>
<organism evidence="11 13">
    <name type="scientific">Saliniramus fredricksonii</name>
    <dbReference type="NCBI Taxonomy" id="1653334"/>
    <lineage>
        <taxon>Bacteria</taxon>
        <taxon>Pseudomonadati</taxon>
        <taxon>Pseudomonadota</taxon>
        <taxon>Alphaproteobacteria</taxon>
        <taxon>Hyphomicrobiales</taxon>
        <taxon>Salinarimonadaceae</taxon>
        <taxon>Saliniramus</taxon>
    </lineage>
</organism>
<dbReference type="NCBIfam" id="TIGR02348">
    <property type="entry name" value="GroEL"/>
    <property type="match status" value="1"/>
</dbReference>
<dbReference type="EC" id="5.6.1.7" evidence="7"/>
<keyword evidence="2 7" id="KW-0963">Cytoplasm</keyword>
<evidence type="ECO:0000256" key="6">
    <source>
        <dbReference type="ARBA" id="ARBA00023235"/>
    </source>
</evidence>
<dbReference type="CDD" id="cd03344">
    <property type="entry name" value="GroEL"/>
    <property type="match status" value="1"/>
</dbReference>
<evidence type="ECO:0000256" key="1">
    <source>
        <dbReference type="ARBA" id="ARBA00006607"/>
    </source>
</evidence>
<dbReference type="Gene3D" id="3.30.260.10">
    <property type="entry name" value="TCP-1-like chaperonin intermediate domain"/>
    <property type="match status" value="1"/>
</dbReference>
<evidence type="ECO:0000256" key="2">
    <source>
        <dbReference type="ARBA" id="ARBA00022490"/>
    </source>
</evidence>
<feature type="binding site" evidence="7">
    <location>
        <begin position="30"/>
        <end position="33"/>
    </location>
    <ligand>
        <name>ATP</name>
        <dbReference type="ChEBI" id="CHEBI:30616"/>
    </ligand>
</feature>
<feature type="binding site" evidence="7">
    <location>
        <position position="496"/>
    </location>
    <ligand>
        <name>ATP</name>
        <dbReference type="ChEBI" id="CHEBI:30616"/>
    </ligand>
</feature>
<name>A0A0N8KDL4_9HYPH</name>
<evidence type="ECO:0000256" key="7">
    <source>
        <dbReference type="HAMAP-Rule" id="MF_00600"/>
    </source>
</evidence>
<dbReference type="NCBIfam" id="NF000592">
    <property type="entry name" value="PRK00013.1"/>
    <property type="match status" value="1"/>
</dbReference>
<dbReference type="NCBIfam" id="NF010704">
    <property type="entry name" value="PRK14104.1"/>
    <property type="match status" value="1"/>
</dbReference>
<dbReference type="InterPro" id="IPR027410">
    <property type="entry name" value="TCP-1-like_intermed_sf"/>
</dbReference>
<dbReference type="Gene3D" id="3.50.7.10">
    <property type="entry name" value="GroEL"/>
    <property type="match status" value="1"/>
</dbReference>
<dbReference type="Gene3D" id="1.10.560.10">
    <property type="entry name" value="GroEL-like equatorial domain"/>
    <property type="match status" value="1"/>
</dbReference>
<dbReference type="EMBL" id="LJSX01000040">
    <property type="protein sequence ID" value="KPQ08866.1"/>
    <property type="molecule type" value="Genomic_DNA"/>
</dbReference>
<evidence type="ECO:0000256" key="5">
    <source>
        <dbReference type="ARBA" id="ARBA00023186"/>
    </source>
</evidence>
<dbReference type="Pfam" id="PF00118">
    <property type="entry name" value="Cpn60_TCP1"/>
    <property type="match status" value="1"/>
</dbReference>
<dbReference type="OrthoDB" id="9766614at2"/>
<evidence type="ECO:0000256" key="9">
    <source>
        <dbReference type="RuleBase" id="RU000419"/>
    </source>
</evidence>
<keyword evidence="10" id="KW-0175">Coiled coil</keyword>
<keyword evidence="4 7" id="KW-0067">ATP-binding</keyword>
<dbReference type="FunFam" id="3.50.7.10:FF:000001">
    <property type="entry name" value="60 kDa chaperonin"/>
    <property type="match status" value="1"/>
</dbReference>
<dbReference type="GO" id="GO:0016853">
    <property type="term" value="F:isomerase activity"/>
    <property type="evidence" value="ECO:0007669"/>
    <property type="project" value="UniProtKB-KW"/>
</dbReference>
<dbReference type="PATRIC" id="fig|1653334.4.peg.1364"/>
<dbReference type="PROSITE" id="PS00296">
    <property type="entry name" value="CHAPERONINS_CPN60"/>
    <property type="match status" value="1"/>
</dbReference>
<gene>
    <name evidence="11" type="primary">groEL-2</name>
    <name evidence="7" type="synonym">groEL</name>
    <name evidence="7" type="synonym">groL</name>
    <name evidence="12" type="ORF">GA0071312_1672</name>
    <name evidence="11" type="ORF">HLUCCO17_16995</name>
</gene>
<evidence type="ECO:0000313" key="12">
    <source>
        <dbReference type="EMBL" id="SCC80743.1"/>
    </source>
</evidence>
<feature type="binding site" evidence="7">
    <location>
        <position position="415"/>
    </location>
    <ligand>
        <name>ATP</name>
        <dbReference type="ChEBI" id="CHEBI:30616"/>
    </ligand>
</feature>
<feature type="binding site" evidence="7">
    <location>
        <begin position="87"/>
        <end position="91"/>
    </location>
    <ligand>
        <name>ATP</name>
        <dbReference type="ChEBI" id="CHEBI:30616"/>
    </ligand>
</feature>
<dbReference type="SUPFAM" id="SSF54849">
    <property type="entry name" value="GroEL-intermediate domain like"/>
    <property type="match status" value="1"/>
</dbReference>
<reference evidence="12 14" key="2">
    <citation type="submission" date="2016-08" db="EMBL/GenBank/DDBJ databases">
        <authorList>
            <person name="Varghese N."/>
            <person name="Submissions Spin"/>
        </authorList>
    </citation>
    <scope>NUCLEOTIDE SEQUENCE [LARGE SCALE GENOMIC DNA]</scope>
    <source>
        <strain evidence="12 14">HL-109</strain>
    </source>
</reference>
<comment type="subunit">
    <text evidence="7 9">Forms a cylinder of 14 subunits composed of two heptameric rings stacked back-to-back. Interacts with the co-chaperonin GroES.</text>
</comment>
<dbReference type="GO" id="GO:0005737">
    <property type="term" value="C:cytoplasm"/>
    <property type="evidence" value="ECO:0007669"/>
    <property type="project" value="UniProtKB-SubCell"/>
</dbReference>
<accession>A0A0N8KDL4</accession>
<evidence type="ECO:0000313" key="11">
    <source>
        <dbReference type="EMBL" id="KPQ08866.1"/>
    </source>
</evidence>
<dbReference type="GO" id="GO:0042026">
    <property type="term" value="P:protein refolding"/>
    <property type="evidence" value="ECO:0007669"/>
    <property type="project" value="UniProtKB-UniRule"/>
</dbReference>
<comment type="subcellular location">
    <subcellularLocation>
        <location evidence="7">Cytoplasm</location>
    </subcellularLocation>
</comment>
<evidence type="ECO:0000313" key="13">
    <source>
        <dbReference type="Proteomes" id="UP000050497"/>
    </source>
</evidence>
<evidence type="ECO:0000256" key="3">
    <source>
        <dbReference type="ARBA" id="ARBA00022741"/>
    </source>
</evidence>
<dbReference type="SUPFAM" id="SSF52029">
    <property type="entry name" value="GroEL apical domain-like"/>
    <property type="match status" value="1"/>
</dbReference>
<dbReference type="GO" id="GO:0051082">
    <property type="term" value="F:unfolded protein binding"/>
    <property type="evidence" value="ECO:0007669"/>
    <property type="project" value="UniProtKB-UniRule"/>
</dbReference>
<dbReference type="STRING" id="1653334.GA0071312_1672"/>
<comment type="caution">
    <text evidence="7">Lacks conserved residue(s) required for the propagation of feature annotation.</text>
</comment>
<keyword evidence="5 7" id="KW-0143">Chaperone</keyword>
<dbReference type="PANTHER" id="PTHR45633">
    <property type="entry name" value="60 KDA HEAT SHOCK PROTEIN, MITOCHONDRIAL"/>
    <property type="match status" value="1"/>
</dbReference>
<dbReference type="RefSeq" id="WP_074444587.1">
    <property type="nucleotide sequence ID" value="NZ_FMBM01000002.1"/>
</dbReference>
<dbReference type="AlphaFoldDB" id="A0A0N8KDL4"/>
<dbReference type="InterPro" id="IPR018370">
    <property type="entry name" value="Chaperonin_Cpn60_CS"/>
</dbReference>
<comment type="caution">
    <text evidence="11">The sequence shown here is derived from an EMBL/GenBank/DDBJ whole genome shotgun (WGS) entry which is preliminary data.</text>
</comment>
<dbReference type="GO" id="GO:0140662">
    <property type="term" value="F:ATP-dependent protein folding chaperone"/>
    <property type="evidence" value="ECO:0007669"/>
    <property type="project" value="InterPro"/>
</dbReference>
<dbReference type="PRINTS" id="PR00298">
    <property type="entry name" value="CHAPERONIN60"/>
</dbReference>
<dbReference type="SUPFAM" id="SSF48592">
    <property type="entry name" value="GroEL equatorial domain-like"/>
    <property type="match status" value="1"/>
</dbReference>
<comment type="similarity">
    <text evidence="1 7 8">Belongs to the chaperonin (HSP60) family.</text>
</comment>
<evidence type="ECO:0000256" key="8">
    <source>
        <dbReference type="RuleBase" id="RU000418"/>
    </source>
</evidence>
<dbReference type="EMBL" id="FMBM01000002">
    <property type="protein sequence ID" value="SCC80743.1"/>
    <property type="molecule type" value="Genomic_DNA"/>
</dbReference>
<keyword evidence="3 7" id="KW-0547">Nucleotide-binding</keyword>
<protein>
    <recommendedName>
        <fullName evidence="7">Chaperonin GroEL</fullName>
        <ecNumber evidence="7">5.6.1.7</ecNumber>
    </recommendedName>
    <alternativeName>
        <fullName evidence="7">60 kDa chaperonin</fullName>
    </alternativeName>
    <alternativeName>
        <fullName evidence="7">Chaperonin-60</fullName>
        <shortName evidence="7">Cpn60</shortName>
    </alternativeName>
</protein>
<dbReference type="InterPro" id="IPR001844">
    <property type="entry name" value="Cpn60/GroEL"/>
</dbReference>
<evidence type="ECO:0000256" key="4">
    <source>
        <dbReference type="ARBA" id="ARBA00022840"/>
    </source>
</evidence>
<dbReference type="InterPro" id="IPR027409">
    <property type="entry name" value="GroEL-like_apical_dom_sf"/>
</dbReference>
<dbReference type="Proteomes" id="UP000050497">
    <property type="component" value="Unassembled WGS sequence"/>
</dbReference>
<dbReference type="GO" id="GO:0005524">
    <property type="term" value="F:ATP binding"/>
    <property type="evidence" value="ECO:0007669"/>
    <property type="project" value="UniProtKB-UniRule"/>
</dbReference>
<keyword evidence="6 7" id="KW-0413">Isomerase</keyword>
<dbReference type="NCBIfam" id="NF009488">
    <property type="entry name" value="PRK12850.1"/>
    <property type="match status" value="1"/>
</dbReference>
<feature type="coiled-coil region" evidence="10">
    <location>
        <begin position="339"/>
        <end position="366"/>
    </location>
</feature>
<dbReference type="FunFam" id="1.10.560.10:FF:000001">
    <property type="entry name" value="60 kDa chaperonin"/>
    <property type="match status" value="1"/>
</dbReference>
<sequence length="541" mass="57461">MSAKEVKFSTDARTRMLRGVDILADAVKVTLGPKGRNVVIEKSFGAPRITKDGVTVAKEIELSDKFENMGAQMVREVASKTNDLAGDGTTTATVLAQAIVREGAKSVAAGMNPMDLKRGIDMAVEAVVADLKKSARKITSNDEIAQVGTISANGDAEIGRYLAEAMEKVGNEGVITVEEAKSFETELDVVEGMQFDRGYLSPYFVTNSEKMRVELEDAYVLIHEKKLGNLQELLPVLESVVQSGKPLLIVAEDVEGEALATLVVNKLRGGLKIAAVKAPGFGDRRKAMLQDIAILTGGTAVSEDLGIKLENVTLDMLGRAKKIVIEKENTTIVDGAGSKDDIEARVAQIKAQIEETTSDYDREKLQERLAKLAGGVAVIRVGGATEVEVKERKDRVDDAMHATKAAVEEGILPGGGTALLRAIEALDGLSPTNDDQKTGIEIVRRAIQAPARQIVQNAGADGSVVVGKVLESADYAYGYNAQTGEYGDMFAFGVIDPAKVVRTALQDAASVSGLLVTTEAMIAELPKKESAPAMPGGGMDF</sequence>